<dbReference type="Gene3D" id="3.20.20.70">
    <property type="entry name" value="Aldolase class I"/>
    <property type="match status" value="1"/>
</dbReference>
<dbReference type="InterPro" id="IPR023885">
    <property type="entry name" value="4Fe4S-binding_SPASM_dom"/>
</dbReference>
<dbReference type="CDD" id="cd21123">
    <property type="entry name" value="SPASM_MftC-like"/>
    <property type="match status" value="1"/>
</dbReference>
<dbReference type="InterPro" id="IPR050377">
    <property type="entry name" value="Radical_SAM_PqqE_MftC-like"/>
</dbReference>
<dbReference type="Pfam" id="PF13186">
    <property type="entry name" value="SPASM"/>
    <property type="match status" value="1"/>
</dbReference>
<dbReference type="NCBIfam" id="TIGR04085">
    <property type="entry name" value="rSAM_more_4Fe4S"/>
    <property type="match status" value="1"/>
</dbReference>
<dbReference type="InterPro" id="IPR058240">
    <property type="entry name" value="rSAM_sf"/>
</dbReference>
<accession>A0A841KNH3</accession>
<dbReference type="GO" id="GO:0046872">
    <property type="term" value="F:metal ion binding"/>
    <property type="evidence" value="ECO:0007669"/>
    <property type="project" value="UniProtKB-KW"/>
</dbReference>
<keyword evidence="9" id="KW-1185">Reference proteome</keyword>
<dbReference type="InterPro" id="IPR017200">
    <property type="entry name" value="PqqE-like"/>
</dbReference>
<dbReference type="AlphaFoldDB" id="A0A841KNH3"/>
<dbReference type="PANTHER" id="PTHR11228:SF34">
    <property type="entry name" value="TUNGSTEN-CONTAINING ALDEHYDE FERREDOXIN OXIDOREDUCTASE COFACTOR MODIFYING PROTEIN"/>
    <property type="match status" value="1"/>
</dbReference>
<dbReference type="InterPro" id="IPR013785">
    <property type="entry name" value="Aldolase_TIM"/>
</dbReference>
<protein>
    <submittedName>
        <fullName evidence="8">Putative heme d1 biosynthesis radical SAM protein NirJ2</fullName>
    </submittedName>
</protein>
<dbReference type="PANTHER" id="PTHR11228">
    <property type="entry name" value="RADICAL SAM DOMAIN PROTEIN"/>
    <property type="match status" value="1"/>
</dbReference>
<dbReference type="SFLD" id="SFLDS00029">
    <property type="entry name" value="Radical_SAM"/>
    <property type="match status" value="1"/>
</dbReference>
<evidence type="ECO:0000256" key="1">
    <source>
        <dbReference type="ARBA" id="ARBA00001966"/>
    </source>
</evidence>
<evidence type="ECO:0000259" key="7">
    <source>
        <dbReference type="PROSITE" id="PS51918"/>
    </source>
</evidence>
<dbReference type="SFLD" id="SFLDG01067">
    <property type="entry name" value="SPASM/twitch_domain_containing"/>
    <property type="match status" value="1"/>
</dbReference>
<keyword evidence="3" id="KW-0949">S-adenosyl-L-methionine</keyword>
<dbReference type="PIRSF" id="PIRSF037420">
    <property type="entry name" value="PQQ_syn_pqqE"/>
    <property type="match status" value="1"/>
</dbReference>
<keyword evidence="2" id="KW-0004">4Fe-4S</keyword>
<comment type="caution">
    <text evidence="8">The sequence shown here is derived from an EMBL/GenBank/DDBJ whole genome shotgun (WGS) entry which is preliminary data.</text>
</comment>
<evidence type="ECO:0000313" key="9">
    <source>
        <dbReference type="Proteomes" id="UP000579281"/>
    </source>
</evidence>
<dbReference type="PROSITE" id="PS51918">
    <property type="entry name" value="RADICAL_SAM"/>
    <property type="match status" value="1"/>
</dbReference>
<organism evidence="8 9">
    <name type="scientific">Anaerosolibacter carboniphilus</name>
    <dbReference type="NCBI Taxonomy" id="1417629"/>
    <lineage>
        <taxon>Bacteria</taxon>
        <taxon>Bacillati</taxon>
        <taxon>Bacillota</taxon>
        <taxon>Clostridia</taxon>
        <taxon>Peptostreptococcales</taxon>
        <taxon>Thermotaleaceae</taxon>
        <taxon>Anaerosolibacter</taxon>
    </lineage>
</organism>
<gene>
    <name evidence="8" type="ORF">HNQ80_001076</name>
</gene>
<proteinExistence type="predicted"/>
<dbReference type="InterPro" id="IPR006638">
    <property type="entry name" value="Elp3/MiaA/NifB-like_rSAM"/>
</dbReference>
<dbReference type="GO" id="GO:0003824">
    <property type="term" value="F:catalytic activity"/>
    <property type="evidence" value="ECO:0007669"/>
    <property type="project" value="InterPro"/>
</dbReference>
<dbReference type="Pfam" id="PF04055">
    <property type="entry name" value="Radical_SAM"/>
    <property type="match status" value="1"/>
</dbReference>
<keyword evidence="6" id="KW-0411">Iron-sulfur</keyword>
<dbReference type="SMART" id="SM00729">
    <property type="entry name" value="Elp3"/>
    <property type="match status" value="1"/>
</dbReference>
<evidence type="ECO:0000256" key="4">
    <source>
        <dbReference type="ARBA" id="ARBA00022723"/>
    </source>
</evidence>
<evidence type="ECO:0000256" key="2">
    <source>
        <dbReference type="ARBA" id="ARBA00022485"/>
    </source>
</evidence>
<evidence type="ECO:0000256" key="5">
    <source>
        <dbReference type="ARBA" id="ARBA00023004"/>
    </source>
</evidence>
<keyword evidence="4" id="KW-0479">Metal-binding</keyword>
<sequence length="335" mass="37516">MIISWNITKQCNLYCEHCYRDSEQRQYEGELTTEEGKRLIKEIAQAGFRILVLSGGEPLIRKDIFEFASYAKSVGLRPVVGTNGTLITAEMARTMKESGIEAVAISIDDLCGEKHDIFRNTLGCFEKALTGIDHCIKAGIRVQINSTVTKANKESILQITDLAKSVGASAHHPFFLVEVGRGDNLGHLSLEHKEYIKLIHEVLDKQLDTELELKPTCAPQFMSFAKQRDMKMRFTRGCIAGIGYCCILPNGDVHICPYLPIKVGNVRESSFDQIWRDSEIFNDLRNFDKYKGKCGTCANISICGGCRARAYKKTGDFLEEDPAADYCYTNSGERV</sequence>
<evidence type="ECO:0000313" key="8">
    <source>
        <dbReference type="EMBL" id="MBB6214987.1"/>
    </source>
</evidence>
<comment type="cofactor">
    <cofactor evidence="1">
        <name>[4Fe-4S] cluster</name>
        <dbReference type="ChEBI" id="CHEBI:49883"/>
    </cofactor>
</comment>
<dbReference type="GO" id="GO:0051539">
    <property type="term" value="F:4 iron, 4 sulfur cluster binding"/>
    <property type="evidence" value="ECO:0007669"/>
    <property type="project" value="UniProtKB-KW"/>
</dbReference>
<feature type="domain" description="Radical SAM core" evidence="7">
    <location>
        <begin position="1"/>
        <end position="216"/>
    </location>
</feature>
<reference evidence="8 9" key="1">
    <citation type="submission" date="2020-08" db="EMBL/GenBank/DDBJ databases">
        <title>Genomic Encyclopedia of Type Strains, Phase IV (KMG-IV): sequencing the most valuable type-strain genomes for metagenomic binning, comparative biology and taxonomic classification.</title>
        <authorList>
            <person name="Goeker M."/>
        </authorList>
    </citation>
    <scope>NUCLEOTIDE SEQUENCE [LARGE SCALE GENOMIC DNA]</scope>
    <source>
        <strain evidence="8 9">DSM 103526</strain>
    </source>
</reference>
<keyword evidence="5" id="KW-0408">Iron</keyword>
<name>A0A841KNH3_9FIRM</name>
<dbReference type="EMBL" id="JACHEN010000005">
    <property type="protein sequence ID" value="MBB6214987.1"/>
    <property type="molecule type" value="Genomic_DNA"/>
</dbReference>
<evidence type="ECO:0000256" key="6">
    <source>
        <dbReference type="ARBA" id="ARBA00023014"/>
    </source>
</evidence>
<dbReference type="SUPFAM" id="SSF102114">
    <property type="entry name" value="Radical SAM enzymes"/>
    <property type="match status" value="1"/>
</dbReference>
<evidence type="ECO:0000256" key="3">
    <source>
        <dbReference type="ARBA" id="ARBA00022691"/>
    </source>
</evidence>
<dbReference type="RefSeq" id="WP_184308885.1">
    <property type="nucleotide sequence ID" value="NZ_JACHEN010000005.1"/>
</dbReference>
<dbReference type="CDD" id="cd01335">
    <property type="entry name" value="Radical_SAM"/>
    <property type="match status" value="1"/>
</dbReference>
<dbReference type="SFLD" id="SFLDG01386">
    <property type="entry name" value="main_SPASM_domain-containing"/>
    <property type="match status" value="1"/>
</dbReference>
<dbReference type="Proteomes" id="UP000579281">
    <property type="component" value="Unassembled WGS sequence"/>
</dbReference>
<dbReference type="InterPro" id="IPR007197">
    <property type="entry name" value="rSAM"/>
</dbReference>